<evidence type="ECO:0000313" key="3">
    <source>
        <dbReference type="Proteomes" id="UP000053372"/>
    </source>
</evidence>
<evidence type="ECO:0008006" key="4">
    <source>
        <dbReference type="Google" id="ProtNLM"/>
    </source>
</evidence>
<evidence type="ECO:0000256" key="1">
    <source>
        <dbReference type="SAM" id="Phobius"/>
    </source>
</evidence>
<accession>A0A0V7ZW57</accession>
<gene>
    <name evidence="2" type="ORF">BC008_33810</name>
</gene>
<dbReference type="RefSeq" id="WP_027844913.1">
    <property type="nucleotide sequence ID" value="NZ_LMTZ01000055.1"/>
</dbReference>
<evidence type="ECO:0000313" key="2">
    <source>
        <dbReference type="EMBL" id="KST68625.1"/>
    </source>
</evidence>
<keyword evidence="1" id="KW-1133">Transmembrane helix</keyword>
<protein>
    <recommendedName>
        <fullName evidence="4">Mechanosensitive ion channel protein MscS</fullName>
    </recommendedName>
</protein>
<keyword evidence="1" id="KW-0812">Transmembrane</keyword>
<feature type="transmembrane region" description="Helical" evidence="1">
    <location>
        <begin position="38"/>
        <end position="59"/>
    </location>
</feature>
<proteinExistence type="predicted"/>
<keyword evidence="3" id="KW-1185">Reference proteome</keyword>
<sequence>MELTLMSVTKGLMSGLILGALYLIGNPYIRKLGSNGRALAYVLSIFAWPAILVVCLAVAEIHLGLLVSLTSALAFGFSFGSKQVVENVATVVLNLRDDIYQVGDIIGFSGDNDFYQVAAIKTSSVKLVSMGGHAGRILNASPSALAQKEFINYTQDGYGTLCKWIFPISLKAQIDQPGRGDMTNMEDTLLRAAKEVQSWIIQNTKHPDAKASFAAEASKEKGRQDIPAGVFLTKVEKFIHHYVVALWVPGVEIYKVTSIGNELLHRIWYYAVEYHSLELTTSTTTDDTDMVEATQAIAMSIKEGLGKVHEWDSSKHFKAKV</sequence>
<dbReference type="OrthoDB" id="574433at2"/>
<reference evidence="2 3" key="1">
    <citation type="journal article" date="2015" name="Genome Announc.">
        <title>Draft Genome of the Euendolithic (true boring) Cyanobacterium Mastigocoleus testarum strain BC008.</title>
        <authorList>
            <person name="Guida B.S."/>
            <person name="Garcia-Pichel F."/>
        </authorList>
    </citation>
    <scope>NUCLEOTIDE SEQUENCE [LARGE SCALE GENOMIC DNA]</scope>
    <source>
        <strain evidence="2 3">BC008</strain>
    </source>
</reference>
<dbReference type="EMBL" id="LMTZ01000055">
    <property type="protein sequence ID" value="KST68625.1"/>
    <property type="molecule type" value="Genomic_DNA"/>
</dbReference>
<dbReference type="Proteomes" id="UP000053372">
    <property type="component" value="Unassembled WGS sequence"/>
</dbReference>
<dbReference type="AlphaFoldDB" id="A0A0V7ZW57"/>
<comment type="caution">
    <text evidence="2">The sequence shown here is derived from an EMBL/GenBank/DDBJ whole genome shotgun (WGS) entry which is preliminary data.</text>
</comment>
<feature type="transmembrane region" description="Helical" evidence="1">
    <location>
        <begin position="12"/>
        <end position="29"/>
    </location>
</feature>
<organism evidence="2 3">
    <name type="scientific">Mastigocoleus testarum BC008</name>
    <dbReference type="NCBI Taxonomy" id="371196"/>
    <lineage>
        <taxon>Bacteria</taxon>
        <taxon>Bacillati</taxon>
        <taxon>Cyanobacteriota</taxon>
        <taxon>Cyanophyceae</taxon>
        <taxon>Nostocales</taxon>
        <taxon>Hapalosiphonaceae</taxon>
        <taxon>Mastigocoleus</taxon>
    </lineage>
</organism>
<keyword evidence="1" id="KW-0472">Membrane</keyword>
<name>A0A0V7ZW57_9CYAN</name>